<keyword evidence="1 3" id="KW-0378">Hydrolase</keyword>
<proteinExistence type="predicted"/>
<dbReference type="InterPro" id="IPR000073">
    <property type="entry name" value="AB_hydrolase_1"/>
</dbReference>
<evidence type="ECO:0000256" key="1">
    <source>
        <dbReference type="ARBA" id="ARBA00022801"/>
    </source>
</evidence>
<dbReference type="PANTHER" id="PTHR46118:SF4">
    <property type="entry name" value="PROTEIN ABHD11"/>
    <property type="match status" value="1"/>
</dbReference>
<gene>
    <name evidence="3" type="primary">ybfF</name>
    <name evidence="3" type="ORF">VTH8203_00004</name>
</gene>
<dbReference type="PRINTS" id="PR00412">
    <property type="entry name" value="EPOXHYDRLASE"/>
</dbReference>
<organism evidence="3 4">
    <name type="scientific">Vibrio thalassae</name>
    <dbReference type="NCBI Taxonomy" id="1243014"/>
    <lineage>
        <taxon>Bacteria</taxon>
        <taxon>Pseudomonadati</taxon>
        <taxon>Pseudomonadota</taxon>
        <taxon>Gammaproteobacteria</taxon>
        <taxon>Vibrionales</taxon>
        <taxon>Vibrionaceae</taxon>
        <taxon>Vibrio</taxon>
    </lineage>
</organism>
<dbReference type="EMBL" id="OANU01000002">
    <property type="protein sequence ID" value="SNX45011.1"/>
    <property type="molecule type" value="Genomic_DNA"/>
</dbReference>
<dbReference type="AlphaFoldDB" id="A0A240E912"/>
<dbReference type="EC" id="3.1.-.-" evidence="3"/>
<keyword evidence="4" id="KW-1185">Reference proteome</keyword>
<dbReference type="GO" id="GO:0016787">
    <property type="term" value="F:hydrolase activity"/>
    <property type="evidence" value="ECO:0007669"/>
    <property type="project" value="UniProtKB-KW"/>
</dbReference>
<accession>A0A240E912</accession>
<dbReference type="PANTHER" id="PTHR46118">
    <property type="entry name" value="PROTEIN ABHD11"/>
    <property type="match status" value="1"/>
</dbReference>
<dbReference type="SUPFAM" id="SSF53474">
    <property type="entry name" value="alpha/beta-Hydrolases"/>
    <property type="match status" value="1"/>
</dbReference>
<dbReference type="InterPro" id="IPR029058">
    <property type="entry name" value="AB_hydrolase_fold"/>
</dbReference>
<protein>
    <submittedName>
        <fullName evidence="3">Esterase YbfF</fullName>
        <ecNumber evidence="3">3.1.-.-</ecNumber>
    </submittedName>
</protein>
<feature type="domain" description="AB hydrolase-1" evidence="2">
    <location>
        <begin position="29"/>
        <end position="259"/>
    </location>
</feature>
<dbReference type="Pfam" id="PF12697">
    <property type="entry name" value="Abhydrolase_6"/>
    <property type="match status" value="1"/>
</dbReference>
<dbReference type="InterPro" id="IPR000639">
    <property type="entry name" value="Epox_hydrolase-like"/>
</dbReference>
<reference evidence="4" key="1">
    <citation type="submission" date="2016-06" db="EMBL/GenBank/DDBJ databases">
        <authorList>
            <person name="Rodrigo-Torres L."/>
            <person name="Arahal R.D."/>
            <person name="Lucena T."/>
        </authorList>
    </citation>
    <scope>NUCLEOTIDE SEQUENCE [LARGE SCALE GENOMIC DNA]</scope>
    <source>
        <strain evidence="4">CECT8203</strain>
    </source>
</reference>
<dbReference type="Gene3D" id="3.40.50.1820">
    <property type="entry name" value="alpha/beta hydrolase"/>
    <property type="match status" value="1"/>
</dbReference>
<name>A0A240E912_9VIBR</name>
<evidence type="ECO:0000313" key="4">
    <source>
        <dbReference type="Proteomes" id="UP000219336"/>
    </source>
</evidence>
<evidence type="ECO:0000259" key="2">
    <source>
        <dbReference type="Pfam" id="PF12697"/>
    </source>
</evidence>
<dbReference type="Proteomes" id="UP000219336">
    <property type="component" value="Unassembled WGS sequence"/>
</dbReference>
<evidence type="ECO:0000313" key="3">
    <source>
        <dbReference type="EMBL" id="SNX45011.1"/>
    </source>
</evidence>
<sequence length="265" mass="30010">MNLYVKHITNNRKMSALLNYKREGKGLPVVLIHGLFGDLNNLGVLARDLKQDFDVISIDLRNHGRSFHSDDHNYTLMAQDVVQLLESLDITSPIVIGHSMGGKVAMRLCDFEYPVSKLIVMDMSPVEYTVHRHDNVLAGLEAVIAQKPTSRADAMALMSQHIEMEGVRQFLGKSLYKHGDYLDWRFNVESLKRNYLSILGWQPIEKSNVPVLFIKGGDSDYLTAEHQPLIQAQFSQAKAHVIANTGHWLHAEKPAEVLRAIRKFI</sequence>